<feature type="transmembrane region" description="Helical" evidence="2">
    <location>
        <begin position="34"/>
        <end position="56"/>
    </location>
</feature>
<name>A0ABN2T1C9_9ACTN</name>
<keyword evidence="2" id="KW-1133">Transmembrane helix</keyword>
<comment type="caution">
    <text evidence="3">The sequence shown here is derived from an EMBL/GenBank/DDBJ whole genome shotgun (WGS) entry which is preliminary data.</text>
</comment>
<organism evidence="3 4">
    <name type="scientific">Nocardiopsis rhodophaea</name>
    <dbReference type="NCBI Taxonomy" id="280238"/>
    <lineage>
        <taxon>Bacteria</taxon>
        <taxon>Bacillati</taxon>
        <taxon>Actinomycetota</taxon>
        <taxon>Actinomycetes</taxon>
        <taxon>Streptosporangiales</taxon>
        <taxon>Nocardiopsidaceae</taxon>
        <taxon>Nocardiopsis</taxon>
    </lineage>
</organism>
<feature type="transmembrane region" description="Helical" evidence="2">
    <location>
        <begin position="62"/>
        <end position="80"/>
    </location>
</feature>
<protein>
    <recommendedName>
        <fullName evidence="5">Integral membrane protein</fullName>
    </recommendedName>
</protein>
<evidence type="ECO:0000313" key="4">
    <source>
        <dbReference type="Proteomes" id="UP001501585"/>
    </source>
</evidence>
<dbReference type="EMBL" id="BAAAPC010000008">
    <property type="protein sequence ID" value="GAA1996064.1"/>
    <property type="molecule type" value="Genomic_DNA"/>
</dbReference>
<evidence type="ECO:0000256" key="1">
    <source>
        <dbReference type="SAM" id="MobiDB-lite"/>
    </source>
</evidence>
<keyword evidence="2" id="KW-0812">Transmembrane</keyword>
<accession>A0ABN2T1C9</accession>
<dbReference type="Proteomes" id="UP001501585">
    <property type="component" value="Unassembled WGS sequence"/>
</dbReference>
<keyword evidence="2" id="KW-0472">Membrane</keyword>
<dbReference type="NCBIfam" id="NF042935">
    <property type="entry name" value="SCO6880_fam"/>
    <property type="match status" value="1"/>
</dbReference>
<dbReference type="InterPro" id="IPR049978">
    <property type="entry name" value="SCO6880-like"/>
</dbReference>
<feature type="region of interest" description="Disordered" evidence="1">
    <location>
        <begin position="1"/>
        <end position="25"/>
    </location>
</feature>
<proteinExistence type="predicted"/>
<evidence type="ECO:0000256" key="2">
    <source>
        <dbReference type="SAM" id="Phobius"/>
    </source>
</evidence>
<reference evidence="3 4" key="1">
    <citation type="journal article" date="2019" name="Int. J. Syst. Evol. Microbiol.">
        <title>The Global Catalogue of Microorganisms (GCM) 10K type strain sequencing project: providing services to taxonomists for standard genome sequencing and annotation.</title>
        <authorList>
            <consortium name="The Broad Institute Genomics Platform"/>
            <consortium name="The Broad Institute Genome Sequencing Center for Infectious Disease"/>
            <person name="Wu L."/>
            <person name="Ma J."/>
        </authorList>
    </citation>
    <scope>NUCLEOTIDE SEQUENCE [LARGE SCALE GENOMIC DNA]</scope>
    <source>
        <strain evidence="3 4">JCM 15313</strain>
    </source>
</reference>
<evidence type="ECO:0000313" key="3">
    <source>
        <dbReference type="EMBL" id="GAA1996064.1"/>
    </source>
</evidence>
<gene>
    <name evidence="3" type="ORF">GCM10009799_23250</name>
</gene>
<keyword evidence="4" id="KW-1185">Reference proteome</keyword>
<sequence length="512" mass="54431">MRKAGRGPVVAASSSEPQGPRTYGNWRKPSTAGLMGLGTLGTALLLGGLIFVVFMVMAAGMLAGMVGGAIVGMMLLAVLVKDKHDRNLLSRMTVRIAWWNTRSSKAHLYRSGPLGRTPWGTFQLPGLAAASRLSEHTDSYGRPFALLYVPATGHYTVVIGTEPDGAALVDPEQIDVWVAGWGHWLANLGDEPGIEAASVTVETAPDTGTRLRREVISSIDPEAPEFARAVLEEAVDNYPMGSSIVKAYVAVTFSATSRTGGKRRKPDEMGTELAARIPNLTQQLSATGAGAAHPLTAQELCETIRIAYDPASAVLIDEAHAAGETPELTWPDVGPTAHQTMWDCYIHDGALSMTWSMTSAPRGNVQANILSRLLAPHADIARKRVTLLYRPLDAARAASIVEADLRAAEFRQTSSHKPTARDVMATRAARATAAEEASGAGLVNFGLVVTATVTDPELKAEARAAIDNLSATARLRLRLVHGSQDSAFAGALPLGLVLPKHLKIPAELKEQL</sequence>
<evidence type="ECO:0008006" key="5">
    <source>
        <dbReference type="Google" id="ProtNLM"/>
    </source>
</evidence>